<evidence type="ECO:0000259" key="8">
    <source>
        <dbReference type="Pfam" id="PF00892"/>
    </source>
</evidence>
<evidence type="ECO:0000256" key="1">
    <source>
        <dbReference type="ARBA" id="ARBA00004141"/>
    </source>
</evidence>
<protein>
    <submittedName>
        <fullName evidence="9">WAT1-related protein</fullName>
    </submittedName>
</protein>
<feature type="region of interest" description="Disordered" evidence="6">
    <location>
        <begin position="394"/>
        <end position="420"/>
    </location>
</feature>
<feature type="domain" description="EamA" evidence="8">
    <location>
        <begin position="72"/>
        <end position="211"/>
    </location>
</feature>
<dbReference type="Proteomes" id="UP001418222">
    <property type="component" value="Unassembled WGS sequence"/>
</dbReference>
<feature type="transmembrane region" description="Helical" evidence="7">
    <location>
        <begin position="298"/>
        <end position="319"/>
    </location>
</feature>
<evidence type="ECO:0000256" key="7">
    <source>
        <dbReference type="SAM" id="Phobius"/>
    </source>
</evidence>
<feature type="transmembrane region" description="Helical" evidence="7">
    <location>
        <begin position="98"/>
        <end position="119"/>
    </location>
</feature>
<dbReference type="InterPro" id="IPR030184">
    <property type="entry name" value="WAT1-related"/>
</dbReference>
<keyword evidence="10" id="KW-1185">Reference proteome</keyword>
<dbReference type="PANTHER" id="PTHR31218">
    <property type="entry name" value="WAT1-RELATED PROTEIN"/>
    <property type="match status" value="1"/>
</dbReference>
<evidence type="ECO:0000313" key="9">
    <source>
        <dbReference type="EMBL" id="KAK8957086.1"/>
    </source>
</evidence>
<feature type="transmembrane region" description="Helical" evidence="7">
    <location>
        <begin position="358"/>
        <end position="377"/>
    </location>
</feature>
<keyword evidence="3 7" id="KW-0812">Transmembrane</keyword>
<name>A0AAP0C368_9ASPA</name>
<feature type="transmembrane region" description="Helical" evidence="7">
    <location>
        <begin position="234"/>
        <end position="254"/>
    </location>
</feature>
<dbReference type="EMBL" id="JBBWWQ010000001">
    <property type="protein sequence ID" value="KAK8957086.1"/>
    <property type="molecule type" value="Genomic_DNA"/>
</dbReference>
<reference evidence="9 10" key="1">
    <citation type="journal article" date="2022" name="Nat. Plants">
        <title>Genomes of leafy and leafless Platanthera orchids illuminate the evolution of mycoheterotrophy.</title>
        <authorList>
            <person name="Li M.H."/>
            <person name="Liu K.W."/>
            <person name="Li Z."/>
            <person name="Lu H.C."/>
            <person name="Ye Q.L."/>
            <person name="Zhang D."/>
            <person name="Wang J.Y."/>
            <person name="Li Y.F."/>
            <person name="Zhong Z.M."/>
            <person name="Liu X."/>
            <person name="Yu X."/>
            <person name="Liu D.K."/>
            <person name="Tu X.D."/>
            <person name="Liu B."/>
            <person name="Hao Y."/>
            <person name="Liao X.Y."/>
            <person name="Jiang Y.T."/>
            <person name="Sun W.H."/>
            <person name="Chen J."/>
            <person name="Chen Y.Q."/>
            <person name="Ai Y."/>
            <person name="Zhai J.W."/>
            <person name="Wu S.S."/>
            <person name="Zhou Z."/>
            <person name="Hsiao Y.Y."/>
            <person name="Wu W.L."/>
            <person name="Chen Y.Y."/>
            <person name="Lin Y.F."/>
            <person name="Hsu J.L."/>
            <person name="Li C.Y."/>
            <person name="Wang Z.W."/>
            <person name="Zhao X."/>
            <person name="Zhong W.Y."/>
            <person name="Ma X.K."/>
            <person name="Ma L."/>
            <person name="Huang J."/>
            <person name="Chen G.Z."/>
            <person name="Huang M.Z."/>
            <person name="Huang L."/>
            <person name="Peng D.H."/>
            <person name="Luo Y.B."/>
            <person name="Zou S.Q."/>
            <person name="Chen S.P."/>
            <person name="Lan S."/>
            <person name="Tsai W.C."/>
            <person name="Van de Peer Y."/>
            <person name="Liu Z.J."/>
        </authorList>
    </citation>
    <scope>NUCLEOTIDE SEQUENCE [LARGE SCALE GENOMIC DNA]</scope>
    <source>
        <strain evidence="9">Lor287</strain>
    </source>
</reference>
<sequence>MNAHPSSPNPPVPAIAAADNSVGPIRRRSSGASPPPSSASPASARASTFVLEMAMGTKPNAGFLEDFLIISGLIAVQLVGAVYIVLLKPMLSLGVKPLFIIICGSLAMSFFIFPFALAFEKKKWPSRLSRTLLVQFILIALGGVTTFQALMFVGINKTSPAIAAAMPNLAPGIIFIIAACLRFEKVDFKCNYTKTKILGTMICLAGAVALSLLQSPVESSDSQKSSQENAYKDWIIGCSCLLGAVLVLSCSTVLQAITMMEFPAPLSLCCATTLIGSILTGAVQFITEGKLDMGQPTISIQAIISFVLLGGMVIALCVAFQTWAVLKKGPVMVSMFSPIQTVCSAILSSIILGQVIQFGSVAGMLAMVFGLYMVLWAKKKEGFALSSIAQDNLTESIDGDDGADNGDDDDDQDIERPLLT</sequence>
<evidence type="ECO:0000256" key="5">
    <source>
        <dbReference type="ARBA" id="ARBA00023136"/>
    </source>
</evidence>
<feature type="transmembrane region" description="Helical" evidence="7">
    <location>
        <begin position="331"/>
        <end position="352"/>
    </location>
</feature>
<evidence type="ECO:0000313" key="10">
    <source>
        <dbReference type="Proteomes" id="UP001418222"/>
    </source>
</evidence>
<evidence type="ECO:0000256" key="3">
    <source>
        <dbReference type="ARBA" id="ARBA00022692"/>
    </source>
</evidence>
<feature type="compositionally biased region" description="Acidic residues" evidence="6">
    <location>
        <begin position="397"/>
        <end position="413"/>
    </location>
</feature>
<dbReference type="InterPro" id="IPR000620">
    <property type="entry name" value="EamA_dom"/>
</dbReference>
<evidence type="ECO:0000256" key="4">
    <source>
        <dbReference type="ARBA" id="ARBA00022989"/>
    </source>
</evidence>
<accession>A0AAP0C368</accession>
<dbReference type="GO" id="GO:0022857">
    <property type="term" value="F:transmembrane transporter activity"/>
    <property type="evidence" value="ECO:0007669"/>
    <property type="project" value="InterPro"/>
</dbReference>
<feature type="transmembrane region" description="Helical" evidence="7">
    <location>
        <begin position="161"/>
        <end position="183"/>
    </location>
</feature>
<keyword evidence="4 7" id="KW-1133">Transmembrane helix</keyword>
<dbReference type="AlphaFoldDB" id="A0AAP0C368"/>
<proteinExistence type="inferred from homology"/>
<feature type="transmembrane region" description="Helical" evidence="7">
    <location>
        <begin position="131"/>
        <end position="155"/>
    </location>
</feature>
<gene>
    <name evidence="9" type="ORF">KSP39_PZI000702</name>
</gene>
<comment type="caution">
    <text evidence="9">The sequence shown here is derived from an EMBL/GenBank/DDBJ whole genome shotgun (WGS) entry which is preliminary data.</text>
</comment>
<feature type="transmembrane region" description="Helical" evidence="7">
    <location>
        <begin position="266"/>
        <end position="286"/>
    </location>
</feature>
<feature type="domain" description="EamA" evidence="8">
    <location>
        <begin position="236"/>
        <end position="375"/>
    </location>
</feature>
<dbReference type="Pfam" id="PF00892">
    <property type="entry name" value="EamA"/>
    <property type="match status" value="2"/>
</dbReference>
<feature type="transmembrane region" description="Helical" evidence="7">
    <location>
        <begin position="195"/>
        <end position="214"/>
    </location>
</feature>
<organism evidence="9 10">
    <name type="scientific">Platanthera zijinensis</name>
    <dbReference type="NCBI Taxonomy" id="2320716"/>
    <lineage>
        <taxon>Eukaryota</taxon>
        <taxon>Viridiplantae</taxon>
        <taxon>Streptophyta</taxon>
        <taxon>Embryophyta</taxon>
        <taxon>Tracheophyta</taxon>
        <taxon>Spermatophyta</taxon>
        <taxon>Magnoliopsida</taxon>
        <taxon>Liliopsida</taxon>
        <taxon>Asparagales</taxon>
        <taxon>Orchidaceae</taxon>
        <taxon>Orchidoideae</taxon>
        <taxon>Orchideae</taxon>
        <taxon>Orchidinae</taxon>
        <taxon>Platanthera</taxon>
    </lineage>
</organism>
<comment type="subcellular location">
    <subcellularLocation>
        <location evidence="1">Membrane</location>
        <topology evidence="1">Multi-pass membrane protein</topology>
    </subcellularLocation>
</comment>
<dbReference type="SUPFAM" id="SSF103481">
    <property type="entry name" value="Multidrug resistance efflux transporter EmrE"/>
    <property type="match status" value="1"/>
</dbReference>
<dbReference type="InterPro" id="IPR037185">
    <property type="entry name" value="EmrE-like"/>
</dbReference>
<evidence type="ECO:0000256" key="2">
    <source>
        <dbReference type="ARBA" id="ARBA00007635"/>
    </source>
</evidence>
<dbReference type="GO" id="GO:0016020">
    <property type="term" value="C:membrane"/>
    <property type="evidence" value="ECO:0007669"/>
    <property type="project" value="UniProtKB-SubCell"/>
</dbReference>
<comment type="similarity">
    <text evidence="2">Belongs to the drug/metabolite transporter (DMT) superfamily. Plant drug/metabolite exporter (P-DME) (TC 2.A.7.4) family.</text>
</comment>
<evidence type="ECO:0000256" key="6">
    <source>
        <dbReference type="SAM" id="MobiDB-lite"/>
    </source>
</evidence>
<keyword evidence="5 7" id="KW-0472">Membrane</keyword>
<feature type="transmembrane region" description="Helical" evidence="7">
    <location>
        <begin position="67"/>
        <end position="86"/>
    </location>
</feature>